<sequence length="105" mass="11369">MRPIILISAAAMLAVSPVSVLAGSSKGCPPGLAKKQNGCLPPGQAKKIYGRGDRLTGDYVLIRNPGRYGLDRDETYYRMGDYVYRVDRDTRKVLDLIGAVAGILN</sequence>
<keyword evidence="3" id="KW-1185">Reference proteome</keyword>
<dbReference type="RefSeq" id="WP_076534461.1">
    <property type="nucleotide sequence ID" value="NZ_FOAC01000003.1"/>
</dbReference>
<protein>
    <recommendedName>
        <fullName evidence="4">Excinuclease ABC subunit A</fullName>
    </recommendedName>
</protein>
<dbReference type="Proteomes" id="UP000186019">
    <property type="component" value="Unassembled WGS sequence"/>
</dbReference>
<dbReference type="STRING" id="573024.SAMN05216208_2807"/>
<gene>
    <name evidence="2" type="ORF">SAMN05421666_2512</name>
</gene>
<accession>A0A1N7H4W7</accession>
<feature type="chain" id="PRO_5009942356" description="Excinuclease ABC subunit A" evidence="1">
    <location>
        <begin position="23"/>
        <end position="105"/>
    </location>
</feature>
<evidence type="ECO:0000313" key="2">
    <source>
        <dbReference type="EMBL" id="SIS19907.1"/>
    </source>
</evidence>
<proteinExistence type="predicted"/>
<evidence type="ECO:0000313" key="3">
    <source>
        <dbReference type="Proteomes" id="UP000186019"/>
    </source>
</evidence>
<reference evidence="2 3" key="1">
    <citation type="submission" date="2017-01" db="EMBL/GenBank/DDBJ databases">
        <authorList>
            <person name="Mah S.A."/>
            <person name="Swanson W.J."/>
            <person name="Moy G.W."/>
            <person name="Vacquier V.D."/>
        </authorList>
    </citation>
    <scope>NUCLEOTIDE SEQUENCE [LARGE SCALE GENOMIC DNA]</scope>
    <source>
        <strain evidence="2 3">DSM 29590</strain>
    </source>
</reference>
<evidence type="ECO:0000256" key="1">
    <source>
        <dbReference type="SAM" id="SignalP"/>
    </source>
</evidence>
<feature type="signal peptide" evidence="1">
    <location>
        <begin position="1"/>
        <end position="22"/>
    </location>
</feature>
<keyword evidence="1" id="KW-0732">Signal</keyword>
<dbReference type="EMBL" id="FTNV01000002">
    <property type="protein sequence ID" value="SIS19907.1"/>
    <property type="molecule type" value="Genomic_DNA"/>
</dbReference>
<name>A0A1N7H4W7_9RHOB</name>
<dbReference type="AlphaFoldDB" id="A0A1N7H4W7"/>
<evidence type="ECO:0008006" key="4">
    <source>
        <dbReference type="Google" id="ProtNLM"/>
    </source>
</evidence>
<dbReference type="OrthoDB" id="7666115at2"/>
<organism evidence="2 3">
    <name type="scientific">Roseovarius nanhaiticus</name>
    <dbReference type="NCBI Taxonomy" id="573024"/>
    <lineage>
        <taxon>Bacteria</taxon>
        <taxon>Pseudomonadati</taxon>
        <taxon>Pseudomonadota</taxon>
        <taxon>Alphaproteobacteria</taxon>
        <taxon>Rhodobacterales</taxon>
        <taxon>Roseobacteraceae</taxon>
        <taxon>Roseovarius</taxon>
    </lineage>
</organism>
<dbReference type="Gene3D" id="3.10.450.160">
    <property type="entry name" value="inner membrane protein cigr"/>
    <property type="match status" value="1"/>
</dbReference>